<name>A0A5B7G7G4_PORTR</name>
<accession>A0A5B7G7G4</accession>
<protein>
    <submittedName>
        <fullName evidence="1">Uncharacterized protein</fullName>
    </submittedName>
</protein>
<proteinExistence type="predicted"/>
<gene>
    <name evidence="1" type="ORF">E2C01_049846</name>
</gene>
<sequence length="130" mass="14028">MKTSLHLDRHFSKQSSPRLASLVISSCIEQGASKAAVISKVWMSLNHTAPAEQCALLDLTWRPRGYSPSPVGCSTDPKCPWTFPYQHNFTAATVSPPLWPASCVVSPAGLSDLHHVSRSITARDSRGDAG</sequence>
<evidence type="ECO:0000313" key="1">
    <source>
        <dbReference type="EMBL" id="MPC55901.1"/>
    </source>
</evidence>
<dbReference type="Proteomes" id="UP000324222">
    <property type="component" value="Unassembled WGS sequence"/>
</dbReference>
<dbReference type="AlphaFoldDB" id="A0A5B7G7G4"/>
<comment type="caution">
    <text evidence="1">The sequence shown here is derived from an EMBL/GenBank/DDBJ whole genome shotgun (WGS) entry which is preliminary data.</text>
</comment>
<dbReference type="EMBL" id="VSRR010013532">
    <property type="protein sequence ID" value="MPC55901.1"/>
    <property type="molecule type" value="Genomic_DNA"/>
</dbReference>
<keyword evidence="2" id="KW-1185">Reference proteome</keyword>
<reference evidence="1 2" key="1">
    <citation type="submission" date="2019-05" db="EMBL/GenBank/DDBJ databases">
        <title>Another draft genome of Portunus trituberculatus and its Hox gene families provides insights of decapod evolution.</title>
        <authorList>
            <person name="Jeong J.-H."/>
            <person name="Song I."/>
            <person name="Kim S."/>
            <person name="Choi T."/>
            <person name="Kim D."/>
            <person name="Ryu S."/>
            <person name="Kim W."/>
        </authorList>
    </citation>
    <scope>NUCLEOTIDE SEQUENCE [LARGE SCALE GENOMIC DNA]</scope>
    <source>
        <tissue evidence="1">Muscle</tissue>
    </source>
</reference>
<organism evidence="1 2">
    <name type="scientific">Portunus trituberculatus</name>
    <name type="common">Swimming crab</name>
    <name type="synonym">Neptunus trituberculatus</name>
    <dbReference type="NCBI Taxonomy" id="210409"/>
    <lineage>
        <taxon>Eukaryota</taxon>
        <taxon>Metazoa</taxon>
        <taxon>Ecdysozoa</taxon>
        <taxon>Arthropoda</taxon>
        <taxon>Crustacea</taxon>
        <taxon>Multicrustacea</taxon>
        <taxon>Malacostraca</taxon>
        <taxon>Eumalacostraca</taxon>
        <taxon>Eucarida</taxon>
        <taxon>Decapoda</taxon>
        <taxon>Pleocyemata</taxon>
        <taxon>Brachyura</taxon>
        <taxon>Eubrachyura</taxon>
        <taxon>Portunoidea</taxon>
        <taxon>Portunidae</taxon>
        <taxon>Portuninae</taxon>
        <taxon>Portunus</taxon>
    </lineage>
</organism>
<evidence type="ECO:0000313" key="2">
    <source>
        <dbReference type="Proteomes" id="UP000324222"/>
    </source>
</evidence>